<dbReference type="InterPro" id="IPR011009">
    <property type="entry name" value="Kinase-like_dom_sf"/>
</dbReference>
<dbReference type="Gene3D" id="2.60.40.150">
    <property type="entry name" value="C2 domain"/>
    <property type="match status" value="1"/>
</dbReference>
<keyword evidence="5" id="KW-1185">Reference proteome</keyword>
<dbReference type="PANTHER" id="PTHR44329:SF214">
    <property type="entry name" value="PROTEIN KINASE DOMAIN-CONTAINING PROTEIN"/>
    <property type="match status" value="1"/>
</dbReference>
<feature type="domain" description="C2" evidence="2">
    <location>
        <begin position="394"/>
        <end position="511"/>
    </location>
</feature>
<gene>
    <name evidence="4" type="ORF">THRCLA_04113</name>
</gene>
<dbReference type="PROSITE" id="PS50011">
    <property type="entry name" value="PROTEIN_KINASE_DOM"/>
    <property type="match status" value="1"/>
</dbReference>
<dbReference type="Pfam" id="PF00168">
    <property type="entry name" value="C2"/>
    <property type="match status" value="1"/>
</dbReference>
<organism evidence="4 5">
    <name type="scientific">Thraustotheca clavata</name>
    <dbReference type="NCBI Taxonomy" id="74557"/>
    <lineage>
        <taxon>Eukaryota</taxon>
        <taxon>Sar</taxon>
        <taxon>Stramenopiles</taxon>
        <taxon>Oomycota</taxon>
        <taxon>Saprolegniomycetes</taxon>
        <taxon>Saprolegniales</taxon>
        <taxon>Achlyaceae</taxon>
        <taxon>Thraustotheca</taxon>
    </lineage>
</organism>
<evidence type="ECO:0000313" key="5">
    <source>
        <dbReference type="Proteomes" id="UP000243217"/>
    </source>
</evidence>
<dbReference type="Pfam" id="PF07714">
    <property type="entry name" value="PK_Tyr_Ser-Thr"/>
    <property type="match status" value="1"/>
</dbReference>
<feature type="coiled-coil region" evidence="1">
    <location>
        <begin position="57"/>
        <end position="115"/>
    </location>
</feature>
<sequence>MDTNIVCEVCSHSNDVLAKQCTRCTEPLIPAEQKLIVLLRRIRHWAPPVGLNENQELLAARALVQSLQEQLDTKERAIQTIGKQCPECAKNSQELKHLRSRLQELEEQQNLTASLHSIPAVLLSEFEEFKHLNTTNCFQLHIGKLHGKKVVRKRFLSSDVEESTVIKFKESIAMIAKLDGGDGTIISLLGAAGVDQRSPVVFMEYMKHGDLRAMLAETRESPLPWSTRIEIALQVARGLVKMHSLDLLHRDVNSYHILLDDDNVAKLTGLSNAREKSINSMTNGIGDFRWAAPETMKEGQWYSEKADIYSLGIVLIELDSHEMPYSQMKDKKGRAMGDYKLREEVYKAKDGDAVTQHRFVDSADWYRQLAMECVAINPEKRPSAVEIVRRLQEQLLAPTRAISAQPLAPAVINLRVTVVEANSILNTQAFGTQSPICKISLGGKEFATQAHARGGRDPRWNERYNFFNVNVMEMVLEANILNIQWWIEGQIGKCNLPLHEALDGKHGSAMTRRMWLPVFSRGDNHGYLTIDIEFYGDVQRWFSEYIASMSSYIAALDDGASSKEEAQRKVEIAQRIVKQLAAVVP</sequence>
<dbReference type="Gene3D" id="1.10.510.10">
    <property type="entry name" value="Transferase(Phosphotransferase) domain 1"/>
    <property type="match status" value="1"/>
</dbReference>
<dbReference type="InterPro" id="IPR001245">
    <property type="entry name" value="Ser-Thr/Tyr_kinase_cat_dom"/>
</dbReference>
<keyword evidence="4" id="KW-0418">Kinase</keyword>
<dbReference type="PROSITE" id="PS50004">
    <property type="entry name" value="C2"/>
    <property type="match status" value="1"/>
</dbReference>
<evidence type="ECO:0000259" key="3">
    <source>
        <dbReference type="PROSITE" id="PS50011"/>
    </source>
</evidence>
<keyword evidence="1" id="KW-0175">Coiled coil</keyword>
<proteinExistence type="predicted"/>
<dbReference type="InterPro" id="IPR051681">
    <property type="entry name" value="Ser/Thr_Kinases-Pseudokinases"/>
</dbReference>
<dbReference type="AlphaFoldDB" id="A0A1W0A051"/>
<evidence type="ECO:0000259" key="2">
    <source>
        <dbReference type="PROSITE" id="PS50004"/>
    </source>
</evidence>
<dbReference type="InterPro" id="IPR035892">
    <property type="entry name" value="C2_domain_sf"/>
</dbReference>
<dbReference type="OrthoDB" id="4062651at2759"/>
<feature type="domain" description="Protein kinase" evidence="3">
    <location>
        <begin position="126"/>
        <end position="396"/>
    </location>
</feature>
<comment type="caution">
    <text evidence="4">The sequence shown here is derived from an EMBL/GenBank/DDBJ whole genome shotgun (WGS) entry which is preliminary data.</text>
</comment>
<dbReference type="SUPFAM" id="SSF56112">
    <property type="entry name" value="Protein kinase-like (PK-like)"/>
    <property type="match status" value="1"/>
</dbReference>
<evidence type="ECO:0000256" key="1">
    <source>
        <dbReference type="SAM" id="Coils"/>
    </source>
</evidence>
<keyword evidence="4" id="KW-0808">Transferase</keyword>
<evidence type="ECO:0000313" key="4">
    <source>
        <dbReference type="EMBL" id="OQS03571.1"/>
    </source>
</evidence>
<dbReference type="PANTHER" id="PTHR44329">
    <property type="entry name" value="SERINE/THREONINE-PROTEIN KINASE TNNI3K-RELATED"/>
    <property type="match status" value="1"/>
</dbReference>
<dbReference type="Proteomes" id="UP000243217">
    <property type="component" value="Unassembled WGS sequence"/>
</dbReference>
<dbReference type="InterPro" id="IPR000719">
    <property type="entry name" value="Prot_kinase_dom"/>
</dbReference>
<dbReference type="GO" id="GO:0005524">
    <property type="term" value="F:ATP binding"/>
    <property type="evidence" value="ECO:0007669"/>
    <property type="project" value="InterPro"/>
</dbReference>
<name>A0A1W0A051_9STRA</name>
<dbReference type="EMBL" id="JNBS01000841">
    <property type="protein sequence ID" value="OQS03571.1"/>
    <property type="molecule type" value="Genomic_DNA"/>
</dbReference>
<dbReference type="GO" id="GO:0004674">
    <property type="term" value="F:protein serine/threonine kinase activity"/>
    <property type="evidence" value="ECO:0007669"/>
    <property type="project" value="TreeGrafter"/>
</dbReference>
<accession>A0A1W0A051</accession>
<dbReference type="CDD" id="cd00030">
    <property type="entry name" value="C2"/>
    <property type="match status" value="1"/>
</dbReference>
<reference evidence="4 5" key="1">
    <citation type="journal article" date="2014" name="Genome Biol. Evol.">
        <title>The secreted proteins of Achlya hypogyna and Thraustotheca clavata identify the ancestral oomycete secretome and reveal gene acquisitions by horizontal gene transfer.</title>
        <authorList>
            <person name="Misner I."/>
            <person name="Blouin N."/>
            <person name="Leonard G."/>
            <person name="Richards T.A."/>
            <person name="Lane C.E."/>
        </authorList>
    </citation>
    <scope>NUCLEOTIDE SEQUENCE [LARGE SCALE GENOMIC DNA]</scope>
    <source>
        <strain evidence="4 5">ATCC 34112</strain>
    </source>
</reference>
<dbReference type="SUPFAM" id="SSF49562">
    <property type="entry name" value="C2 domain (Calcium/lipid-binding domain, CaLB)"/>
    <property type="match status" value="1"/>
</dbReference>
<protein>
    <submittedName>
        <fullName evidence="4">Kinase</fullName>
    </submittedName>
</protein>
<dbReference type="InterPro" id="IPR000008">
    <property type="entry name" value="C2_dom"/>
</dbReference>